<evidence type="ECO:0000313" key="1">
    <source>
        <dbReference type="EMBL" id="ONH81237.1"/>
    </source>
</evidence>
<accession>A0A1S8D071</accession>
<dbReference type="OrthoDB" id="7285159at2"/>
<sequence length="189" mass="20337">MMRIELLPGLINVIRFPVERRARPTLDLLREIAPDSREVGNVAEAFGLNYPVVDLREASDASTAEYIREHVPSEPDEVRQAALQRVLAPLLTQAVAACRDAHDAAVAAGEAHQQLVLAQIEDGFGIEALGQRADALSERAAALLVQAHLCTEEAEGAARAVRIAVQGGTWAPADRNAEFAEAFGLAWKA</sequence>
<dbReference type="RefSeq" id="WP_058390047.1">
    <property type="nucleotide sequence ID" value="NZ_LLWF02000153.1"/>
</dbReference>
<organism evidence="1 2">
    <name type="scientific">Roseomonas mucosa</name>
    <dbReference type="NCBI Taxonomy" id="207340"/>
    <lineage>
        <taxon>Bacteria</taxon>
        <taxon>Pseudomonadati</taxon>
        <taxon>Pseudomonadota</taxon>
        <taxon>Alphaproteobacteria</taxon>
        <taxon>Acetobacterales</taxon>
        <taxon>Roseomonadaceae</taxon>
        <taxon>Roseomonas</taxon>
    </lineage>
</organism>
<comment type="caution">
    <text evidence="1">The sequence shown here is derived from an EMBL/GenBank/DDBJ whole genome shotgun (WGS) entry which is preliminary data.</text>
</comment>
<keyword evidence="2" id="KW-1185">Reference proteome</keyword>
<dbReference type="EMBL" id="LLWF02000153">
    <property type="protein sequence ID" value="ONH81237.1"/>
    <property type="molecule type" value="Genomic_DNA"/>
</dbReference>
<evidence type="ECO:0000313" key="2">
    <source>
        <dbReference type="Proteomes" id="UP000054844"/>
    </source>
</evidence>
<proteinExistence type="predicted"/>
<dbReference type="AlphaFoldDB" id="A0A1S8D071"/>
<name>A0A1S8D071_9PROT</name>
<dbReference type="Proteomes" id="UP000054844">
    <property type="component" value="Unassembled WGS sequence"/>
</dbReference>
<protein>
    <submittedName>
        <fullName evidence="1">Uncharacterized protein</fullName>
    </submittedName>
</protein>
<gene>
    <name evidence="1" type="ORF">APZ41_020950</name>
</gene>
<reference evidence="1" key="1">
    <citation type="submission" date="2016-12" db="EMBL/GenBank/DDBJ databases">
        <title>Draft genome sequence of Roseomonas mucosa strain AU37, isolated from a peripheral intravenous catheter.</title>
        <authorList>
            <person name="Choudhury M.A."/>
            <person name="Sidjabat H.E."/>
            <person name="Wailan A.M."/>
            <person name="Zhang L."/>
            <person name="Marsh N.M."/>
            <person name="Rickard C.M."/>
            <person name="Davies M."/>
            <person name="Mcmillan D.J."/>
        </authorList>
    </citation>
    <scope>NUCLEOTIDE SEQUENCE [LARGE SCALE GENOMIC DNA]</scope>
    <source>
        <strain evidence="1">AU37</strain>
    </source>
</reference>